<evidence type="ECO:0000313" key="1">
    <source>
        <dbReference type="EMBL" id="QVL31722.1"/>
    </source>
</evidence>
<sequence length="285" mass="33137">MENEFPYDLQMWDPFRRLDGRLRRAKAILDANIRRLSRDDAETLTIARHLGAKFRGKKTLSKEGLAEALALPRTHATLLPKLQAWILTKASDQQLSDRFGIPAEVICWYERSQYHVRPWLHYHDWVLRTAIVHSSDGEPRTSNIYPERWFAYCGGEKILECYYATIGNEPFPDWMTNSRAYRREADQLRFRIQLLIQDGLLTCRSEAELRRLLRVYENLCTAANHPIPPYSRILDLAASKQPFWLTNLAPQMPDETPFNSNASDNSEFCLASIRQQIENLLGART</sequence>
<gene>
    <name evidence="1" type="ORF">KIH39_23230</name>
</gene>
<organism evidence="1 2">
    <name type="scientific">Telmatocola sphagniphila</name>
    <dbReference type="NCBI Taxonomy" id="1123043"/>
    <lineage>
        <taxon>Bacteria</taxon>
        <taxon>Pseudomonadati</taxon>
        <taxon>Planctomycetota</taxon>
        <taxon>Planctomycetia</taxon>
        <taxon>Gemmatales</taxon>
        <taxon>Gemmataceae</taxon>
    </lineage>
</organism>
<dbReference type="RefSeq" id="WP_213495895.1">
    <property type="nucleotide sequence ID" value="NZ_CP074694.1"/>
</dbReference>
<dbReference type="KEGG" id="tsph:KIH39_23230"/>
<accession>A0A8E6B4F4</accession>
<keyword evidence="2" id="KW-1185">Reference proteome</keyword>
<dbReference type="AlphaFoldDB" id="A0A8E6B4F4"/>
<dbReference type="EMBL" id="CP074694">
    <property type="protein sequence ID" value="QVL31722.1"/>
    <property type="molecule type" value="Genomic_DNA"/>
</dbReference>
<reference evidence="1" key="1">
    <citation type="submission" date="2021-05" db="EMBL/GenBank/DDBJ databases">
        <title>Complete genome sequence of the cellulolytic planctomycete Telmatocola sphagniphila SP2T and characterization of the first cellulase from planctomycetes.</title>
        <authorList>
            <person name="Rakitin A.L."/>
            <person name="Beletsky A.V."/>
            <person name="Naumoff D.G."/>
            <person name="Kulichevskaya I.S."/>
            <person name="Mardanov A.V."/>
            <person name="Ravin N.V."/>
            <person name="Dedysh S.N."/>
        </authorList>
    </citation>
    <scope>NUCLEOTIDE SEQUENCE</scope>
    <source>
        <strain evidence="1">SP2T</strain>
    </source>
</reference>
<proteinExistence type="predicted"/>
<evidence type="ECO:0000313" key="2">
    <source>
        <dbReference type="Proteomes" id="UP000676194"/>
    </source>
</evidence>
<protein>
    <submittedName>
        <fullName evidence="1">Uncharacterized protein</fullName>
    </submittedName>
</protein>
<dbReference type="Proteomes" id="UP000676194">
    <property type="component" value="Chromosome"/>
</dbReference>
<name>A0A8E6B4F4_9BACT</name>